<sequence length="975" mass="107329">MWTLRAQDGTDAVYYINARQADWTLGRFHKNSPNDITISRAGEGALLFIGRKHCQLNVQPINPLEKENDSDFRTDLFVSDPFMLDGAEVKSKTGTQVNKVKTKGRVQLCPGDVLTLGSGPETHIDFRVEYIAFTVCFSNMRNQAQKQVAMTESIRMIGGKVVETCTTEVTHMVCPNIKITEKVIQALLVGAHIVLPEWIHAVTAMKSEEPLPDPAKFIPSVEKNEMKKVPSSSSFARDETRAVLFKDIHFVFGSNNDPNKEFVLLAGAEMSTIRDRGVNMDKLSQNPNVRVVKDAPNPAGKLGIMKRKLKKFKRRLINNEEITRAIILCSTERYCNPIAPEPNPEGDTMQASRPCHANTLSSPPSRREVRDEVIDVDSFISRIPETQLDKSSIDACMALRIPETLPEDKNVIDLESDPKSKLETKQGPESEPTPERRTRASTRHTAEKAKSSNKTKNSAEKGTENAAETKRTPLGRGRKRVHSEAEEEVFPEGDPSETARGASALTSPPPNKAQKRNTREQSGGDEDISKATATEDADLLANETEEKAHPAATAKPDRTTAGMVEVGGPLYIKDLTKLLQISIPNHYPKLTVDTSKKEARRSASPPPQFFAPLAKSDFDNFVVPEPTLRLNIDCQNNSTTHAPGRAKPLSHSRTKIKSKPSVLDRIVDMSSELSHYEPYVAAVIQSVAMGDIPASQPMQHSQAPAEDVGASTQRRDGSRRAVLTEFAPFQPTNTSPFALPELPKGTGHNMQDGTGVGTTAQNTAKGKHNITKKKQSGGSEAVANMNIDAADIRDSVLKGGVVEDEFETLANNCWRREKTVVPSDHDTLALSMANRYYIYQTIPGNVNNDSGVKVFKKQSVAKWDRGQAHVVPHNAHVPEYDTEMLDDDTHEPTHVNHHPPEPIPVPKNVEDPWDDEGEGEGVDMGEGVTNGSSRADVAVDDSLDRNRADMRAAMAAHTATSSRAKKSNPFLKRKR</sequence>
<evidence type="ECO:0000256" key="7">
    <source>
        <dbReference type="ARBA" id="ARBA00023306"/>
    </source>
</evidence>
<evidence type="ECO:0000313" key="12">
    <source>
        <dbReference type="EMBL" id="KNC78826.1"/>
    </source>
</evidence>
<keyword evidence="5" id="KW-0234">DNA repair</keyword>
<dbReference type="RefSeq" id="XP_014152728.1">
    <property type="nucleotide sequence ID" value="XM_014297253.1"/>
</dbReference>
<evidence type="ECO:0000256" key="6">
    <source>
        <dbReference type="ARBA" id="ARBA00023242"/>
    </source>
</evidence>
<evidence type="ECO:0000256" key="9">
    <source>
        <dbReference type="SAM" id="MobiDB-lite"/>
    </source>
</evidence>
<feature type="region of interest" description="Disordered" evidence="9">
    <location>
        <begin position="634"/>
        <end position="657"/>
    </location>
</feature>
<evidence type="ECO:0008006" key="14">
    <source>
        <dbReference type="Google" id="ProtNLM"/>
    </source>
</evidence>
<organism evidence="12 13">
    <name type="scientific">Sphaeroforma arctica JP610</name>
    <dbReference type="NCBI Taxonomy" id="667725"/>
    <lineage>
        <taxon>Eukaryota</taxon>
        <taxon>Ichthyosporea</taxon>
        <taxon>Ichthyophonida</taxon>
        <taxon>Sphaeroforma</taxon>
    </lineage>
</organism>
<dbReference type="InterPro" id="IPR043014">
    <property type="entry name" value="Nibrin_BRCT2_sf"/>
</dbReference>
<name>A0A0L0FQK7_9EUKA</name>
<keyword evidence="3" id="KW-0158">Chromosome</keyword>
<dbReference type="Gene3D" id="3.40.50.10190">
    <property type="entry name" value="BRCT domain"/>
    <property type="match status" value="1"/>
</dbReference>
<evidence type="ECO:0000313" key="13">
    <source>
        <dbReference type="Proteomes" id="UP000054560"/>
    </source>
</evidence>
<feature type="compositionally biased region" description="Basic and acidic residues" evidence="9">
    <location>
        <begin position="408"/>
        <end position="450"/>
    </location>
</feature>
<dbReference type="CDD" id="cd17741">
    <property type="entry name" value="BRCT_nibrin"/>
    <property type="match status" value="1"/>
</dbReference>
<dbReference type="GO" id="GO:0003684">
    <property type="term" value="F:damaged DNA binding"/>
    <property type="evidence" value="ECO:0007669"/>
    <property type="project" value="TreeGrafter"/>
</dbReference>
<dbReference type="OrthoDB" id="552194at2759"/>
<dbReference type="AlphaFoldDB" id="A0A0L0FQK7"/>
<dbReference type="STRING" id="667725.A0A0L0FQK7"/>
<feature type="domain" description="FHA" evidence="10">
    <location>
        <begin position="23"/>
        <end position="102"/>
    </location>
</feature>
<accession>A0A0L0FQK7</accession>
<dbReference type="GeneID" id="25909257"/>
<reference evidence="12 13" key="1">
    <citation type="submission" date="2011-02" db="EMBL/GenBank/DDBJ databases">
        <title>The Genome Sequence of Sphaeroforma arctica JP610.</title>
        <authorList>
            <consortium name="The Broad Institute Genome Sequencing Platform"/>
            <person name="Russ C."/>
            <person name="Cuomo C."/>
            <person name="Young S.K."/>
            <person name="Zeng Q."/>
            <person name="Gargeya S."/>
            <person name="Alvarado L."/>
            <person name="Berlin A."/>
            <person name="Chapman S.B."/>
            <person name="Chen Z."/>
            <person name="Freedman E."/>
            <person name="Gellesch M."/>
            <person name="Goldberg J."/>
            <person name="Griggs A."/>
            <person name="Gujja S."/>
            <person name="Heilman E."/>
            <person name="Heiman D."/>
            <person name="Howarth C."/>
            <person name="Mehta T."/>
            <person name="Neiman D."/>
            <person name="Pearson M."/>
            <person name="Roberts A."/>
            <person name="Saif S."/>
            <person name="Shea T."/>
            <person name="Shenoy N."/>
            <person name="Sisk P."/>
            <person name="Stolte C."/>
            <person name="Sykes S."/>
            <person name="White J."/>
            <person name="Yandava C."/>
            <person name="Burger G."/>
            <person name="Gray M.W."/>
            <person name="Holland P.W.H."/>
            <person name="King N."/>
            <person name="Lang F.B.F."/>
            <person name="Roger A.J."/>
            <person name="Ruiz-Trillo I."/>
            <person name="Haas B."/>
            <person name="Nusbaum C."/>
            <person name="Birren B."/>
        </authorList>
    </citation>
    <scope>NUCLEOTIDE SEQUENCE [LARGE SCALE GENOMIC DNA]</scope>
    <source>
        <strain evidence="12 13">JP610</strain>
    </source>
</reference>
<dbReference type="SMART" id="SM00292">
    <property type="entry name" value="BRCT"/>
    <property type="match status" value="1"/>
</dbReference>
<dbReference type="SUPFAM" id="SSF52113">
    <property type="entry name" value="BRCT domain"/>
    <property type="match status" value="1"/>
</dbReference>
<dbReference type="PANTHER" id="PTHR12162">
    <property type="entry name" value="NIBRIN-RELATED"/>
    <property type="match status" value="1"/>
</dbReference>
<feature type="compositionally biased region" description="Basic and acidic residues" evidence="9">
    <location>
        <begin position="457"/>
        <end position="471"/>
    </location>
</feature>
<dbReference type="CDD" id="cd22667">
    <property type="entry name" value="FHA_NBN"/>
    <property type="match status" value="1"/>
</dbReference>
<protein>
    <recommendedName>
        <fullName evidence="14">BRCT domain-containing protein</fullName>
    </recommendedName>
</protein>
<evidence type="ECO:0000256" key="5">
    <source>
        <dbReference type="ARBA" id="ARBA00023204"/>
    </source>
</evidence>
<dbReference type="PANTHER" id="PTHR12162:SF0">
    <property type="entry name" value="NIBRIN"/>
    <property type="match status" value="1"/>
</dbReference>
<keyword evidence="6" id="KW-0539">Nucleus</keyword>
<feature type="compositionally biased region" description="Basic residues" evidence="9">
    <location>
        <begin position="963"/>
        <end position="975"/>
    </location>
</feature>
<comment type="similarity">
    <text evidence="8">Belongs to the Nibrin family.</text>
</comment>
<evidence type="ECO:0000256" key="1">
    <source>
        <dbReference type="ARBA" id="ARBA00004123"/>
    </source>
</evidence>
<dbReference type="GO" id="GO:0007095">
    <property type="term" value="P:mitotic G2 DNA damage checkpoint signaling"/>
    <property type="evidence" value="ECO:0007669"/>
    <property type="project" value="InterPro"/>
</dbReference>
<feature type="compositionally biased region" description="Acidic residues" evidence="9">
    <location>
        <begin position="911"/>
        <end position="923"/>
    </location>
</feature>
<feature type="compositionally biased region" description="Basic and acidic residues" evidence="9">
    <location>
        <begin position="890"/>
        <end position="900"/>
    </location>
</feature>
<feature type="compositionally biased region" description="Low complexity" evidence="9">
    <location>
        <begin position="951"/>
        <end position="962"/>
    </location>
</feature>
<evidence type="ECO:0000256" key="4">
    <source>
        <dbReference type="ARBA" id="ARBA00022763"/>
    </source>
</evidence>
<feature type="domain" description="BRCT" evidence="11">
    <location>
        <begin position="133"/>
        <end position="199"/>
    </location>
</feature>
<dbReference type="Gene3D" id="3.40.50.10980">
    <property type="entry name" value="Nibrin, BRCT2 domain"/>
    <property type="match status" value="1"/>
</dbReference>
<feature type="compositionally biased region" description="Acidic residues" evidence="9">
    <location>
        <begin position="485"/>
        <end position="495"/>
    </location>
</feature>
<dbReference type="Gene3D" id="2.60.200.20">
    <property type="match status" value="1"/>
</dbReference>
<feature type="compositionally biased region" description="Basic residues" evidence="9">
    <location>
        <begin position="765"/>
        <end position="775"/>
    </location>
</feature>
<dbReference type="InterPro" id="IPR001357">
    <property type="entry name" value="BRCT_dom"/>
</dbReference>
<feature type="region of interest" description="Disordered" evidence="9">
    <location>
        <begin position="694"/>
        <end position="716"/>
    </location>
</feature>
<dbReference type="SUPFAM" id="SSF49879">
    <property type="entry name" value="SMAD/FHA domain"/>
    <property type="match status" value="1"/>
</dbReference>
<dbReference type="Pfam" id="PF16770">
    <property type="entry name" value="RTT107_BRCT_5"/>
    <property type="match status" value="1"/>
</dbReference>
<dbReference type="GO" id="GO:0005694">
    <property type="term" value="C:chromosome"/>
    <property type="evidence" value="ECO:0007669"/>
    <property type="project" value="UniProtKB-SubCell"/>
</dbReference>
<proteinExistence type="inferred from homology"/>
<dbReference type="InterPro" id="IPR036420">
    <property type="entry name" value="BRCT_dom_sf"/>
</dbReference>
<feature type="region of interest" description="Disordered" evidence="9">
    <location>
        <begin position="340"/>
        <end position="369"/>
    </location>
</feature>
<feature type="region of interest" description="Disordered" evidence="9">
    <location>
        <begin position="408"/>
        <end position="532"/>
    </location>
</feature>
<keyword evidence="4" id="KW-0227">DNA damage</keyword>
<feature type="region of interest" description="Disordered" evidence="9">
    <location>
        <begin position="756"/>
        <end position="779"/>
    </location>
</feature>
<evidence type="ECO:0000256" key="8">
    <source>
        <dbReference type="ARBA" id="ARBA00044757"/>
    </source>
</evidence>
<dbReference type="InterPro" id="IPR000253">
    <property type="entry name" value="FHA_dom"/>
</dbReference>
<dbReference type="InterPro" id="IPR040227">
    <property type="entry name" value="Nibrin-rel"/>
</dbReference>
<dbReference type="PROSITE" id="PS50172">
    <property type="entry name" value="BRCT"/>
    <property type="match status" value="1"/>
</dbReference>
<gene>
    <name evidence="12" type="ORF">SARC_08753</name>
</gene>
<dbReference type="EMBL" id="KQ242416">
    <property type="protein sequence ID" value="KNC78826.1"/>
    <property type="molecule type" value="Genomic_DNA"/>
</dbReference>
<evidence type="ECO:0000256" key="2">
    <source>
        <dbReference type="ARBA" id="ARBA00004286"/>
    </source>
</evidence>
<evidence type="ECO:0000259" key="11">
    <source>
        <dbReference type="PROSITE" id="PS50172"/>
    </source>
</evidence>
<dbReference type="PROSITE" id="PS50006">
    <property type="entry name" value="FHA_DOMAIN"/>
    <property type="match status" value="1"/>
</dbReference>
<dbReference type="GO" id="GO:0030870">
    <property type="term" value="C:Mre11 complex"/>
    <property type="evidence" value="ECO:0007669"/>
    <property type="project" value="InterPro"/>
</dbReference>
<evidence type="ECO:0000259" key="10">
    <source>
        <dbReference type="PROSITE" id="PS50006"/>
    </source>
</evidence>
<dbReference type="InterPro" id="IPR008984">
    <property type="entry name" value="SMAD_FHA_dom_sf"/>
</dbReference>
<keyword evidence="7" id="KW-0131">Cell cycle</keyword>
<keyword evidence="13" id="KW-1185">Reference proteome</keyword>
<evidence type="ECO:0000256" key="3">
    <source>
        <dbReference type="ARBA" id="ARBA00022454"/>
    </source>
</evidence>
<dbReference type="Proteomes" id="UP000054560">
    <property type="component" value="Unassembled WGS sequence"/>
</dbReference>
<feature type="compositionally biased region" description="Basic residues" evidence="9">
    <location>
        <begin position="648"/>
        <end position="657"/>
    </location>
</feature>
<dbReference type="GO" id="GO:0000724">
    <property type="term" value="P:double-strand break repair via homologous recombination"/>
    <property type="evidence" value="ECO:0007669"/>
    <property type="project" value="TreeGrafter"/>
</dbReference>
<feature type="region of interest" description="Disordered" evidence="9">
    <location>
        <begin position="885"/>
        <end position="975"/>
    </location>
</feature>
<comment type="subcellular location">
    <subcellularLocation>
        <location evidence="2">Chromosome</location>
    </subcellularLocation>
    <subcellularLocation>
        <location evidence="1">Nucleus</location>
    </subcellularLocation>
</comment>